<dbReference type="InterPro" id="IPR036866">
    <property type="entry name" value="RibonucZ/Hydroxyglut_hydro"/>
</dbReference>
<dbReference type="AlphaFoldDB" id="A0A6N8I042"/>
<accession>A0A6N8I042</accession>
<evidence type="ECO:0000313" key="2">
    <source>
        <dbReference type="EMBL" id="MVB11456.1"/>
    </source>
</evidence>
<dbReference type="Pfam" id="PF00753">
    <property type="entry name" value="Lactamase_B"/>
    <property type="match status" value="1"/>
</dbReference>
<dbReference type="SUPFAM" id="SSF56281">
    <property type="entry name" value="Metallo-hydrolase/oxidoreductase"/>
    <property type="match status" value="1"/>
</dbReference>
<feature type="domain" description="Metallo-beta-lactamase" evidence="1">
    <location>
        <begin position="57"/>
        <end position="249"/>
    </location>
</feature>
<dbReference type="PANTHER" id="PTHR30619">
    <property type="entry name" value="DNA INTERNALIZATION/COMPETENCE PROTEIN COMEC/REC2"/>
    <property type="match status" value="1"/>
</dbReference>
<comment type="caution">
    <text evidence="2">The sequence shown here is derived from an EMBL/GenBank/DDBJ whole genome shotgun (WGS) entry which is preliminary data.</text>
</comment>
<organism evidence="2 3">
    <name type="scientific">Caproicibacter fermentans</name>
    <dbReference type="NCBI Taxonomy" id="2576756"/>
    <lineage>
        <taxon>Bacteria</taxon>
        <taxon>Bacillati</taxon>
        <taxon>Bacillota</taxon>
        <taxon>Clostridia</taxon>
        <taxon>Eubacteriales</taxon>
        <taxon>Acutalibacteraceae</taxon>
        <taxon>Caproicibacter</taxon>
    </lineage>
</organism>
<keyword evidence="3" id="KW-1185">Reference proteome</keyword>
<dbReference type="OrthoDB" id="9761531at2"/>
<gene>
    <name evidence="2" type="primary">comEC</name>
    <name evidence="2" type="ORF">CAFE_21720</name>
</gene>
<dbReference type="InterPro" id="IPR001279">
    <property type="entry name" value="Metallo-B-lactamas"/>
</dbReference>
<reference evidence="2 3" key="1">
    <citation type="submission" date="2019-09" db="EMBL/GenBank/DDBJ databases">
        <title>Genome sequence of Clostridium sp. EA1.</title>
        <authorList>
            <person name="Poehlein A."/>
            <person name="Bengelsdorf F.R."/>
            <person name="Daniel R."/>
        </authorList>
    </citation>
    <scope>NUCLEOTIDE SEQUENCE [LARGE SCALE GENOMIC DNA]</scope>
    <source>
        <strain evidence="2 3">EA1</strain>
    </source>
</reference>
<evidence type="ECO:0000313" key="3">
    <source>
        <dbReference type="Proteomes" id="UP000469440"/>
    </source>
</evidence>
<dbReference type="PANTHER" id="PTHR30619:SF7">
    <property type="entry name" value="BETA-LACTAMASE DOMAIN PROTEIN"/>
    <property type="match status" value="1"/>
</dbReference>
<dbReference type="CDD" id="cd07731">
    <property type="entry name" value="ComA-like_MBL-fold"/>
    <property type="match status" value="1"/>
</dbReference>
<dbReference type="Proteomes" id="UP000469440">
    <property type="component" value="Unassembled WGS sequence"/>
</dbReference>
<dbReference type="SMART" id="SM00849">
    <property type="entry name" value="Lactamase_B"/>
    <property type="match status" value="1"/>
</dbReference>
<protein>
    <submittedName>
        <fullName evidence="2">ComE operon protein 3</fullName>
    </submittedName>
</protein>
<dbReference type="EMBL" id="VWXL01000058">
    <property type="protein sequence ID" value="MVB11456.1"/>
    <property type="molecule type" value="Genomic_DNA"/>
</dbReference>
<proteinExistence type="predicted"/>
<sequence length="309" mass="33711">MRRMKQRPFWPLMILIILAVAAVVSMQPQKRGTASLTPSNSPERRNQLTVYYLDVGQGDSEFIELPDGRSMLIDAGNPENGGQIARFLDTQSIKKIDYLVATHPHADHIGGMPQVVQSIDIGSVYMPKVSATSRTFENLLSSIQKKGLQIQTARAGVTLLDRGDLKAVLVAPVGSGYNDLNQYSAVIKLSYDNTSFLFMGDAGAQSEKEITADVHADVLKVGHHGSDTASTEAFLKRVSPRYAVIEVGKDNSYGHPAESTLKKLRRIGAEIYRTDEDGTIKIQSDGNNITVEEHVPGMEEADASMRPAA</sequence>
<evidence type="ECO:0000259" key="1">
    <source>
        <dbReference type="SMART" id="SM00849"/>
    </source>
</evidence>
<dbReference type="InterPro" id="IPR035681">
    <property type="entry name" value="ComA-like_MBL"/>
</dbReference>
<dbReference type="Gene3D" id="3.60.15.10">
    <property type="entry name" value="Ribonuclease Z/Hydroxyacylglutathione hydrolase-like"/>
    <property type="match status" value="1"/>
</dbReference>
<dbReference type="InterPro" id="IPR052159">
    <property type="entry name" value="Competence_DNA_uptake"/>
</dbReference>
<name>A0A6N8I042_9FIRM</name>